<feature type="region of interest" description="Disordered" evidence="11">
    <location>
        <begin position="246"/>
        <end position="266"/>
    </location>
</feature>
<feature type="transmembrane region" description="Helical" evidence="12">
    <location>
        <begin position="96"/>
        <end position="116"/>
    </location>
</feature>
<dbReference type="GO" id="GO:0008204">
    <property type="term" value="P:ergosterol metabolic process"/>
    <property type="evidence" value="ECO:0007669"/>
    <property type="project" value="TreeGrafter"/>
</dbReference>
<dbReference type="EMBL" id="KZ993289">
    <property type="protein sequence ID" value="RKP05066.1"/>
    <property type="molecule type" value="Genomic_DNA"/>
</dbReference>
<dbReference type="OrthoDB" id="10039049at2759"/>
<sequence length="529" mass="59532">YQPRRSRLDREHMVDTRDQFRGFFTLFWTTMACYVTLTVVRNFSEHGVLLGGALFDIFSTDALTLIASDAIMVGATTLAVPLSWLESRGWISRIPFLLIQLCYETAFIVGAVYWTLWRSWPWVQTTFFVLHSIVMLMKLHSYLARNHELAWMNTRTKLLRNWLQRRERGEPVAELSSGTSSGASASASPLSESPVLLPADAPAKVVQDAQAVAAAVAAATLDTPTDGDGGNATAITTGASTGIATGSLRQRRSAATGHADSDVGDNSTSAALLADADTRIRASDARQELAELEDDLGVGKLTYPHNITPLNFFEYLVIPSLVYELNYPRSDRIRPGYLFEKIAAILGTFTLLYMMVEHYVLPALYGTAHLPIWHALPQLLCPTLVVFLLCFFIIFEFICNAFAELSFFADRSFYDDWWNSTTFDEFARNWNKPVHHFLLRHVYVPLYRDCGLSRSHASLLTFLISSIFHELAIAVVCGHVRMYLFSFQMLQIPLISMTRLAGRRVRETIGNWFFWFSMAVGPPLLLCLY</sequence>
<organism evidence="13 14">
    <name type="scientific">Thamnocephalis sphaerospora</name>
    <dbReference type="NCBI Taxonomy" id="78915"/>
    <lineage>
        <taxon>Eukaryota</taxon>
        <taxon>Fungi</taxon>
        <taxon>Fungi incertae sedis</taxon>
        <taxon>Zoopagomycota</taxon>
        <taxon>Zoopagomycotina</taxon>
        <taxon>Zoopagomycetes</taxon>
        <taxon>Zoopagales</taxon>
        <taxon>Sigmoideomycetaceae</taxon>
        <taxon>Thamnocephalis</taxon>
    </lineage>
</organism>
<dbReference type="PIRSF" id="PIRSF000439">
    <property type="entry name" value="Oat_ACAT_DAG_ARE"/>
    <property type="match status" value="1"/>
</dbReference>
<feature type="region of interest" description="Disordered" evidence="11">
    <location>
        <begin position="170"/>
        <end position="189"/>
    </location>
</feature>
<evidence type="ECO:0000313" key="14">
    <source>
        <dbReference type="Proteomes" id="UP000271241"/>
    </source>
</evidence>
<accession>A0A4P9XHC3</accession>
<evidence type="ECO:0000256" key="2">
    <source>
        <dbReference type="ARBA" id="ARBA00009010"/>
    </source>
</evidence>
<feature type="transmembrane region" description="Helical" evidence="12">
    <location>
        <begin position="338"/>
        <end position="356"/>
    </location>
</feature>
<dbReference type="Pfam" id="PF03062">
    <property type="entry name" value="MBOAT"/>
    <property type="match status" value="1"/>
</dbReference>
<keyword evidence="7 12" id="KW-0472">Membrane</keyword>
<reference evidence="14" key="1">
    <citation type="journal article" date="2018" name="Nat. Microbiol.">
        <title>Leveraging single-cell genomics to expand the fungal tree of life.</title>
        <authorList>
            <person name="Ahrendt S.R."/>
            <person name="Quandt C.A."/>
            <person name="Ciobanu D."/>
            <person name="Clum A."/>
            <person name="Salamov A."/>
            <person name="Andreopoulos B."/>
            <person name="Cheng J.F."/>
            <person name="Woyke T."/>
            <person name="Pelin A."/>
            <person name="Henrissat B."/>
            <person name="Reynolds N.K."/>
            <person name="Benny G.L."/>
            <person name="Smith M.E."/>
            <person name="James T.Y."/>
            <person name="Grigoriev I.V."/>
        </authorList>
    </citation>
    <scope>NUCLEOTIDE SEQUENCE [LARGE SCALE GENOMIC DNA]</scope>
    <source>
        <strain evidence="14">RSA 1356</strain>
    </source>
</reference>
<dbReference type="GO" id="GO:0034737">
    <property type="term" value="F:ergosterol O-acyltransferase activity"/>
    <property type="evidence" value="ECO:0007669"/>
    <property type="project" value="TreeGrafter"/>
</dbReference>
<feature type="transmembrane region" description="Helical" evidence="12">
    <location>
        <begin position="63"/>
        <end position="84"/>
    </location>
</feature>
<protein>
    <submittedName>
        <fullName evidence="13">MBOAT, membrane-bound O-acyltransferase family-domain-containing protein</fullName>
    </submittedName>
</protein>
<keyword evidence="5" id="KW-0256">Endoplasmic reticulum</keyword>
<name>A0A4P9XHC3_9FUNG</name>
<evidence type="ECO:0000256" key="8">
    <source>
        <dbReference type="ARBA" id="ARBA00023315"/>
    </source>
</evidence>
<comment type="function">
    <text evidence="9">Sterol O-acyltransferase that catalyzes the formation of stery esters.</text>
</comment>
<evidence type="ECO:0000313" key="13">
    <source>
        <dbReference type="EMBL" id="RKP05066.1"/>
    </source>
</evidence>
<evidence type="ECO:0000256" key="5">
    <source>
        <dbReference type="ARBA" id="ARBA00022824"/>
    </source>
</evidence>
<evidence type="ECO:0000256" key="11">
    <source>
        <dbReference type="SAM" id="MobiDB-lite"/>
    </source>
</evidence>
<keyword evidence="14" id="KW-1185">Reference proteome</keyword>
<evidence type="ECO:0000256" key="10">
    <source>
        <dbReference type="PIRSR" id="PIRSR000439-1"/>
    </source>
</evidence>
<evidence type="ECO:0000256" key="4">
    <source>
        <dbReference type="ARBA" id="ARBA00022692"/>
    </source>
</evidence>
<dbReference type="InterPro" id="IPR014371">
    <property type="entry name" value="Oat_ACAT_DAG_ARE"/>
</dbReference>
<keyword evidence="3 13" id="KW-0808">Transferase</keyword>
<dbReference type="GO" id="GO:0005789">
    <property type="term" value="C:endoplasmic reticulum membrane"/>
    <property type="evidence" value="ECO:0007669"/>
    <property type="project" value="UniProtKB-SubCell"/>
</dbReference>
<feature type="transmembrane region" description="Helical" evidence="12">
    <location>
        <begin position="509"/>
        <end position="526"/>
    </location>
</feature>
<evidence type="ECO:0000256" key="7">
    <source>
        <dbReference type="ARBA" id="ARBA00023136"/>
    </source>
</evidence>
<evidence type="ECO:0000256" key="9">
    <source>
        <dbReference type="ARBA" id="ARBA00023568"/>
    </source>
</evidence>
<proteinExistence type="inferred from homology"/>
<dbReference type="PANTHER" id="PTHR10408">
    <property type="entry name" value="STEROL O-ACYLTRANSFERASE"/>
    <property type="match status" value="1"/>
</dbReference>
<feature type="active site" evidence="10">
    <location>
        <position position="469"/>
    </location>
</feature>
<feature type="compositionally biased region" description="Low complexity" evidence="11">
    <location>
        <begin position="173"/>
        <end position="189"/>
    </location>
</feature>
<dbReference type="PANTHER" id="PTHR10408:SF9">
    <property type="entry name" value="STEROL O-ACYLTRANSFERASE 2-RELATED"/>
    <property type="match status" value="1"/>
</dbReference>
<dbReference type="AlphaFoldDB" id="A0A4P9XHC3"/>
<comment type="subcellular location">
    <subcellularLocation>
        <location evidence="1">Endoplasmic reticulum membrane</location>
        <topology evidence="1">Multi-pass membrane protein</topology>
    </subcellularLocation>
</comment>
<feature type="non-terminal residue" evidence="13">
    <location>
        <position position="529"/>
    </location>
</feature>
<evidence type="ECO:0000256" key="6">
    <source>
        <dbReference type="ARBA" id="ARBA00022989"/>
    </source>
</evidence>
<feature type="non-terminal residue" evidence="13">
    <location>
        <position position="1"/>
    </location>
</feature>
<comment type="similarity">
    <text evidence="2">Belongs to the membrane-bound acyltransferase family. Sterol o-acyltransferase subfamily.</text>
</comment>
<dbReference type="InterPro" id="IPR004299">
    <property type="entry name" value="MBOAT_fam"/>
</dbReference>
<evidence type="ECO:0000256" key="3">
    <source>
        <dbReference type="ARBA" id="ARBA00022679"/>
    </source>
</evidence>
<keyword evidence="8 13" id="KW-0012">Acyltransferase</keyword>
<feature type="transmembrane region" description="Helical" evidence="12">
    <location>
        <begin position="122"/>
        <end position="143"/>
    </location>
</feature>
<feature type="transmembrane region" description="Helical" evidence="12">
    <location>
        <begin position="20"/>
        <end position="43"/>
    </location>
</feature>
<keyword evidence="6 12" id="KW-1133">Transmembrane helix</keyword>
<keyword evidence="4 12" id="KW-0812">Transmembrane</keyword>
<gene>
    <name evidence="13" type="ORF">THASP1DRAFT_2431</name>
</gene>
<feature type="transmembrane region" description="Helical" evidence="12">
    <location>
        <begin position="376"/>
        <end position="403"/>
    </location>
</feature>
<dbReference type="Proteomes" id="UP000271241">
    <property type="component" value="Unassembled WGS sequence"/>
</dbReference>
<evidence type="ECO:0000256" key="12">
    <source>
        <dbReference type="SAM" id="Phobius"/>
    </source>
</evidence>
<dbReference type="STRING" id="78915.A0A4P9XHC3"/>
<evidence type="ECO:0000256" key="1">
    <source>
        <dbReference type="ARBA" id="ARBA00004477"/>
    </source>
</evidence>